<protein>
    <submittedName>
        <fullName evidence="1">Uncharacterized protein</fullName>
    </submittedName>
</protein>
<reference evidence="1" key="1">
    <citation type="submission" date="2020-03" db="EMBL/GenBank/DDBJ databases">
        <title>A transcriptome and proteome of the tick Rhipicephalus microplus shaped by the genetic composition of its hosts and developmental stage.</title>
        <authorList>
            <person name="Garcia G.R."/>
            <person name="Ribeiro J.M.C."/>
            <person name="Maruyama S.R."/>
            <person name="Gardinasse L.G."/>
            <person name="Nelson K."/>
            <person name="Ferreira B.R."/>
            <person name="Andrade T.G."/>
            <person name="Santos I.K.F.M."/>
        </authorList>
    </citation>
    <scope>NUCLEOTIDE SEQUENCE</scope>
    <source>
        <strain evidence="1">NSGR</strain>
        <tissue evidence="1">Salivary glands</tissue>
    </source>
</reference>
<dbReference type="EMBL" id="GIKN01002653">
    <property type="protein sequence ID" value="NIE44926.1"/>
    <property type="molecule type" value="Transcribed_RNA"/>
</dbReference>
<accession>A0A6G5A3Z5</accession>
<organism evidence="1">
    <name type="scientific">Rhipicephalus microplus</name>
    <name type="common">Cattle tick</name>
    <name type="synonym">Boophilus microplus</name>
    <dbReference type="NCBI Taxonomy" id="6941"/>
    <lineage>
        <taxon>Eukaryota</taxon>
        <taxon>Metazoa</taxon>
        <taxon>Ecdysozoa</taxon>
        <taxon>Arthropoda</taxon>
        <taxon>Chelicerata</taxon>
        <taxon>Arachnida</taxon>
        <taxon>Acari</taxon>
        <taxon>Parasitiformes</taxon>
        <taxon>Ixodida</taxon>
        <taxon>Ixodoidea</taxon>
        <taxon>Ixodidae</taxon>
        <taxon>Rhipicephalinae</taxon>
        <taxon>Rhipicephalus</taxon>
        <taxon>Boophilus</taxon>
    </lineage>
</organism>
<sequence length="194" mass="21743">MPSPLLSILWNAWVMRSRRAADIGGLRATRNSLKEMVPLPSLSSSLKRASTSLGLRNTLKSCRPFLNSSMSIFLSPESSMMRNCRANPLIPCAPRWRHWWRSFSMGVMDMSKCSSGFYGSDCRRSVREAVASALRSGRIKTIRRNFLKASSPLVRSAWETSNTRPFSPSDAIFVPCVRLTKVLPMFLTDTLPAP</sequence>
<proteinExistence type="predicted"/>
<evidence type="ECO:0000313" key="1">
    <source>
        <dbReference type="EMBL" id="NIE44926.1"/>
    </source>
</evidence>
<dbReference type="AlphaFoldDB" id="A0A6G5A3Z5"/>
<name>A0A6G5A3Z5_RHIMP</name>